<dbReference type="Gene3D" id="3.40.50.2000">
    <property type="entry name" value="Glycogen Phosphorylase B"/>
    <property type="match status" value="1"/>
</dbReference>
<dbReference type="PANTHER" id="PTHR12526">
    <property type="entry name" value="GLYCOSYLTRANSFERASE"/>
    <property type="match status" value="1"/>
</dbReference>
<accession>A0A917FMT2</accession>
<evidence type="ECO:0008006" key="3">
    <source>
        <dbReference type="Google" id="ProtNLM"/>
    </source>
</evidence>
<dbReference type="Proteomes" id="UP000654257">
    <property type="component" value="Unassembled WGS sequence"/>
</dbReference>
<reference evidence="1" key="2">
    <citation type="submission" date="2020-09" db="EMBL/GenBank/DDBJ databases">
        <authorList>
            <person name="Sun Q."/>
            <person name="Sedlacek I."/>
        </authorList>
    </citation>
    <scope>NUCLEOTIDE SEQUENCE</scope>
    <source>
        <strain evidence="1">CCM 7905</strain>
    </source>
</reference>
<dbReference type="GO" id="GO:0016757">
    <property type="term" value="F:glycosyltransferase activity"/>
    <property type="evidence" value="ECO:0007669"/>
    <property type="project" value="TreeGrafter"/>
</dbReference>
<keyword evidence="2" id="KW-1185">Reference proteome</keyword>
<dbReference type="EMBL" id="BMCU01000001">
    <property type="protein sequence ID" value="GGF90415.1"/>
    <property type="molecule type" value="Genomic_DNA"/>
</dbReference>
<sequence length="415" mass="45481">MNRQPVLVYVSGEGWDDIAGTNRHLAEALARIRPVLWVDPAVSVAGRIRQRRAGVRPTPTGLSNPAPGLTRLHVAGPPGLTRPILSTLSERHVATEIDLALRRLDAFCDGVVLTSPILRFPPVLDRRRLLYVTDDWMSGAHMMGFDTAMVRRAMSHNAFNAQAVAAVTPSLAAKVAELIVPAPTVQVLPNGCEPMTDNHRIPVDLPPGPLVALVGQLNERLDYDVLERVAHSGVTVVMIGPRTERTRAVSRRLDTLFAMPTVHWVGSVPAADLPSYLDRMTLGITPYADNDFNRSSFPLKTLEYLSHGLPVVATDLPAARWLGTPHIDIATSPAEFAELVVRRVASAPDRHEIDRKRFARLHSWDERAASLLKLIDPREPRRRPVTPEGRADLPTVDSALGVAVATQEEADRSHA</sequence>
<dbReference type="PANTHER" id="PTHR12526:SF600">
    <property type="entry name" value="GLYCOSYL TRANSFERASE GROUP 1"/>
    <property type="match status" value="1"/>
</dbReference>
<dbReference type="AlphaFoldDB" id="A0A917FMT2"/>
<proteinExistence type="predicted"/>
<name>A0A917FMT2_9NOCA</name>
<protein>
    <recommendedName>
        <fullName evidence="3">Glycosyltransferase</fullName>
    </recommendedName>
</protein>
<dbReference type="Pfam" id="PF13692">
    <property type="entry name" value="Glyco_trans_1_4"/>
    <property type="match status" value="1"/>
</dbReference>
<comment type="caution">
    <text evidence="1">The sequence shown here is derived from an EMBL/GenBank/DDBJ whole genome shotgun (WGS) entry which is preliminary data.</text>
</comment>
<dbReference type="RefSeq" id="WP_188542710.1">
    <property type="nucleotide sequence ID" value="NZ_BMCU01000001.1"/>
</dbReference>
<gene>
    <name evidence="1" type="ORF">GCM10007304_00370</name>
</gene>
<reference evidence="1" key="1">
    <citation type="journal article" date="2014" name="Int. J. Syst. Evol. Microbiol.">
        <title>Complete genome sequence of Corynebacterium casei LMG S-19264T (=DSM 44701T), isolated from a smear-ripened cheese.</title>
        <authorList>
            <consortium name="US DOE Joint Genome Institute (JGI-PGF)"/>
            <person name="Walter F."/>
            <person name="Albersmeier A."/>
            <person name="Kalinowski J."/>
            <person name="Ruckert C."/>
        </authorList>
    </citation>
    <scope>NUCLEOTIDE SEQUENCE</scope>
    <source>
        <strain evidence="1">CCM 7905</strain>
    </source>
</reference>
<organism evidence="1 2">
    <name type="scientific">Rhodococcoides trifolii</name>
    <dbReference type="NCBI Taxonomy" id="908250"/>
    <lineage>
        <taxon>Bacteria</taxon>
        <taxon>Bacillati</taxon>
        <taxon>Actinomycetota</taxon>
        <taxon>Actinomycetes</taxon>
        <taxon>Mycobacteriales</taxon>
        <taxon>Nocardiaceae</taxon>
        <taxon>Rhodococcoides</taxon>
    </lineage>
</organism>
<evidence type="ECO:0000313" key="2">
    <source>
        <dbReference type="Proteomes" id="UP000654257"/>
    </source>
</evidence>
<dbReference type="SUPFAM" id="SSF53756">
    <property type="entry name" value="UDP-Glycosyltransferase/glycogen phosphorylase"/>
    <property type="match status" value="1"/>
</dbReference>
<evidence type="ECO:0000313" key="1">
    <source>
        <dbReference type="EMBL" id="GGF90415.1"/>
    </source>
</evidence>